<organism evidence="1 2">
    <name type="scientific">Coleofasciculus chthonoplastes PCC 7420</name>
    <dbReference type="NCBI Taxonomy" id="118168"/>
    <lineage>
        <taxon>Bacteria</taxon>
        <taxon>Bacillati</taxon>
        <taxon>Cyanobacteriota</taxon>
        <taxon>Cyanophyceae</taxon>
        <taxon>Coleofasciculales</taxon>
        <taxon>Coleofasciculaceae</taxon>
        <taxon>Coleofasciculus</taxon>
    </lineage>
</organism>
<evidence type="ECO:0000313" key="1">
    <source>
        <dbReference type="EMBL" id="EDX70985.1"/>
    </source>
</evidence>
<gene>
    <name evidence="1" type="ORF">MC7420_6585</name>
</gene>
<sequence>MGVFVVCVDNIEDTSHFMGCLGDRSWVCQTWKGDRFFRLIH</sequence>
<proteinExistence type="predicted"/>
<evidence type="ECO:0000313" key="2">
    <source>
        <dbReference type="Proteomes" id="UP000003835"/>
    </source>
</evidence>
<reference evidence="1 2" key="1">
    <citation type="submission" date="2008-07" db="EMBL/GenBank/DDBJ databases">
        <authorList>
            <person name="Tandeau de Marsac N."/>
            <person name="Ferriera S."/>
            <person name="Johnson J."/>
            <person name="Kravitz S."/>
            <person name="Beeson K."/>
            <person name="Sutton G."/>
            <person name="Rogers Y.-H."/>
            <person name="Friedman R."/>
            <person name="Frazier M."/>
            <person name="Venter J.C."/>
        </authorList>
    </citation>
    <scope>NUCLEOTIDE SEQUENCE [LARGE SCALE GENOMIC DNA]</scope>
    <source>
        <strain evidence="1 2">PCC 7420</strain>
    </source>
</reference>
<accession>B4W467</accession>
<keyword evidence="2" id="KW-1185">Reference proteome</keyword>
<dbReference type="HOGENOM" id="CLU_3268499_0_0_3"/>
<name>B4W467_9CYAN</name>
<protein>
    <submittedName>
        <fullName evidence="1">Uncharacterized protein</fullName>
    </submittedName>
</protein>
<dbReference type="Proteomes" id="UP000003835">
    <property type="component" value="Unassembled WGS sequence"/>
</dbReference>
<dbReference type="EMBL" id="DS989877">
    <property type="protein sequence ID" value="EDX70985.1"/>
    <property type="molecule type" value="Genomic_DNA"/>
</dbReference>
<dbReference type="AlphaFoldDB" id="B4W467"/>